<evidence type="ECO:0000313" key="6">
    <source>
        <dbReference type="Proteomes" id="UP000320913"/>
    </source>
</evidence>
<keyword evidence="2" id="KW-0472">Membrane</keyword>
<organism evidence="3 5">
    <name type="scientific">Eiseniibacteriota bacterium</name>
    <dbReference type="NCBI Taxonomy" id="2212470"/>
    <lineage>
        <taxon>Bacteria</taxon>
        <taxon>Candidatus Eiseniibacteriota</taxon>
    </lineage>
</organism>
<dbReference type="EMBL" id="VBOR01000030">
    <property type="protein sequence ID" value="TMQ50638.1"/>
    <property type="molecule type" value="Genomic_DNA"/>
</dbReference>
<evidence type="ECO:0000313" key="4">
    <source>
        <dbReference type="EMBL" id="TMQ60261.1"/>
    </source>
</evidence>
<accession>A0A538SGZ4</accession>
<feature type="transmembrane region" description="Helical" evidence="2">
    <location>
        <begin position="56"/>
        <end position="73"/>
    </location>
</feature>
<keyword evidence="2" id="KW-1133">Transmembrane helix</keyword>
<feature type="region of interest" description="Disordered" evidence="1">
    <location>
        <begin position="151"/>
        <end position="175"/>
    </location>
</feature>
<dbReference type="AlphaFoldDB" id="A0A538SGZ4"/>
<evidence type="ECO:0000256" key="2">
    <source>
        <dbReference type="SAM" id="Phobius"/>
    </source>
</evidence>
<evidence type="ECO:0008006" key="7">
    <source>
        <dbReference type="Google" id="ProtNLM"/>
    </source>
</evidence>
<evidence type="ECO:0000313" key="5">
    <source>
        <dbReference type="Proteomes" id="UP000316292"/>
    </source>
</evidence>
<proteinExistence type="predicted"/>
<dbReference type="Proteomes" id="UP000316292">
    <property type="component" value="Unassembled WGS sequence"/>
</dbReference>
<feature type="transmembrane region" description="Helical" evidence="2">
    <location>
        <begin position="32"/>
        <end position="49"/>
    </location>
</feature>
<dbReference type="Proteomes" id="UP000320913">
    <property type="component" value="Unassembled WGS sequence"/>
</dbReference>
<name>A0A538SGZ4_UNCEI</name>
<evidence type="ECO:0000256" key="1">
    <source>
        <dbReference type="SAM" id="MobiDB-lite"/>
    </source>
</evidence>
<comment type="caution">
    <text evidence="3">The sequence shown here is derived from an EMBL/GenBank/DDBJ whole genome shotgun (WGS) entry which is preliminary data.</text>
</comment>
<gene>
    <name evidence="3" type="ORF">E6K71_01925</name>
    <name evidence="4" type="ORF">E6K75_03190</name>
</gene>
<dbReference type="EMBL" id="VBOV01000083">
    <property type="protein sequence ID" value="TMQ60261.1"/>
    <property type="molecule type" value="Genomic_DNA"/>
</dbReference>
<keyword evidence="2" id="KW-0812">Transmembrane</keyword>
<protein>
    <recommendedName>
        <fullName evidence="7">PH domain-containing protein</fullName>
    </recommendedName>
</protein>
<sequence length="175" mass="18778">MPAPETTVPASAEPAAREALEWSVWPARERPWAAGVLLASLAVLALLIVQATGDRVLAVAAPVFILISVGSFISRTHYRLTAHGIEVKALGVSRARPWGEMRRAIVDENGVFLSPFEQRNWLEAYRGVRLPFGGNRDQVLAFVESKLPVVEGRGGSGAGRKTRPRRSGSSPDGGG</sequence>
<reference evidence="5 6" key="1">
    <citation type="journal article" date="2019" name="Nat. Microbiol.">
        <title>Mediterranean grassland soil C-N compound turnover is dependent on rainfall and depth, and is mediated by genomically divergent microorganisms.</title>
        <authorList>
            <person name="Diamond S."/>
            <person name="Andeer P.F."/>
            <person name="Li Z."/>
            <person name="Crits-Christoph A."/>
            <person name="Burstein D."/>
            <person name="Anantharaman K."/>
            <person name="Lane K.R."/>
            <person name="Thomas B.C."/>
            <person name="Pan C."/>
            <person name="Northen T.R."/>
            <person name="Banfield J.F."/>
        </authorList>
    </citation>
    <scope>NUCLEOTIDE SEQUENCE [LARGE SCALE GENOMIC DNA]</scope>
    <source>
        <strain evidence="3">WS_1</strain>
        <strain evidence="4">WS_5</strain>
    </source>
</reference>
<evidence type="ECO:0000313" key="3">
    <source>
        <dbReference type="EMBL" id="TMQ50638.1"/>
    </source>
</evidence>